<keyword evidence="3" id="KW-0813">Transport</keyword>
<dbReference type="InterPro" id="IPR036811">
    <property type="entry name" value="Ubol_cytC_Rdtase_hinge_dom_sf"/>
</dbReference>
<dbReference type="HOGENOM" id="CLU_1829061_0_0_1"/>
<evidence type="ECO:0000313" key="11">
    <source>
        <dbReference type="EMBL" id="CAJ08461.1"/>
    </source>
</evidence>
<proteinExistence type="inferred from homology"/>
<sequence>MNHHPMYSNPSSSFFRPHFVSAFLPTNNLCGGPANGTLSLPHGDGVCAAHGAALFDSPTFQESTGPFNCPAMASDPVDIKLDLEKECLANECVKKVGAYNACLERIKTVSPEKEPHCYNQYFAIVHCVDVCVDPKLWPTLK</sequence>
<dbReference type="SUPFAM" id="SSF81531">
    <property type="entry name" value="Non-heme 11 kDa protein of cytochrome bc1 complex (Ubiquinol-cytochrome c reductase)"/>
    <property type="match status" value="1"/>
</dbReference>
<accession>Q4Q603</accession>
<dbReference type="GO" id="GO:0045275">
    <property type="term" value="C:respiratory chain complex III"/>
    <property type="evidence" value="ECO:0000318"/>
    <property type="project" value="GO_Central"/>
</dbReference>
<dbReference type="InterPro" id="IPR023184">
    <property type="entry name" value="Ubol_cytC_Rdtase_hinge_dom"/>
</dbReference>
<dbReference type="FunFam" id="1.10.287.20:FF:000001">
    <property type="entry name" value="Cytochrome b-c1 complex subunit 6"/>
    <property type="match status" value="1"/>
</dbReference>
<evidence type="ECO:0000313" key="12">
    <source>
        <dbReference type="Proteomes" id="UP000000542"/>
    </source>
</evidence>
<feature type="domain" description="Ubiquinol-cytochrome C reductase hinge" evidence="10">
    <location>
        <begin position="78"/>
        <end position="141"/>
    </location>
</feature>
<dbReference type="eggNOG" id="ENOG502S7T8">
    <property type="taxonomic scope" value="Eukaryota"/>
</dbReference>
<keyword evidence="5" id="KW-0999">Mitochondrion inner membrane</keyword>
<dbReference type="Proteomes" id="UP000000542">
    <property type="component" value="Chromosome 31"/>
</dbReference>
<protein>
    <submittedName>
        <fullName evidence="11">Ubiquinol-cytochrome-c reductase-like protein</fullName>
    </submittedName>
</protein>
<dbReference type="GO" id="GO:0005743">
    <property type="term" value="C:mitochondrial inner membrane"/>
    <property type="evidence" value="ECO:0007669"/>
    <property type="project" value="UniProtKB-SubCell"/>
</dbReference>
<evidence type="ECO:0000256" key="4">
    <source>
        <dbReference type="ARBA" id="ARBA00022660"/>
    </source>
</evidence>
<dbReference type="Gene3D" id="1.10.287.20">
    <property type="entry name" value="Ubiquinol-cytochrome C reductase hinge domain"/>
    <property type="match status" value="1"/>
</dbReference>
<dbReference type="InterPro" id="IPR003422">
    <property type="entry name" value="Cyt_b-c1_6"/>
</dbReference>
<keyword evidence="8" id="KW-0472">Membrane</keyword>
<name>Q4Q603_LEIMA</name>
<dbReference type="VEuPathDB" id="TriTrypDB:LMJSD75_310035300"/>
<evidence type="ECO:0000256" key="1">
    <source>
        <dbReference type="ARBA" id="ARBA00004137"/>
    </source>
</evidence>
<organism evidence="11 12">
    <name type="scientific">Leishmania major</name>
    <dbReference type="NCBI Taxonomy" id="5664"/>
    <lineage>
        <taxon>Eukaryota</taxon>
        <taxon>Discoba</taxon>
        <taxon>Euglenozoa</taxon>
        <taxon>Kinetoplastea</taxon>
        <taxon>Metakinetoplastina</taxon>
        <taxon>Trypanosomatida</taxon>
        <taxon>Trypanosomatidae</taxon>
        <taxon>Leishmaniinae</taxon>
        <taxon>Leishmania</taxon>
    </lineage>
</organism>
<comment type="subcellular location">
    <subcellularLocation>
        <location evidence="1">Mitochondrion inner membrane</location>
        <topology evidence="1">Peripheral membrane protein</topology>
        <orientation evidence="1">Intermembrane side</orientation>
    </subcellularLocation>
</comment>
<dbReference type="RefSeq" id="XP_001685245.1">
    <property type="nucleotide sequence ID" value="XM_001685193.1"/>
</dbReference>
<comment type="similarity">
    <text evidence="2">Belongs to the UQCRH/QCR6 family.</text>
</comment>
<keyword evidence="6" id="KW-0249">Electron transport</keyword>
<dbReference type="STRING" id="5664.Q4Q603"/>
<evidence type="ECO:0000256" key="5">
    <source>
        <dbReference type="ARBA" id="ARBA00022792"/>
    </source>
</evidence>
<reference evidence="11 12" key="1">
    <citation type="journal article" date="2005" name="Science">
        <title>The genome of the kinetoplastid parasite, Leishmania major.</title>
        <authorList>
            <person name="Ivens A.C."/>
            <person name="Peacock C.S."/>
            <person name="Worthey E.A."/>
            <person name="Murphy L."/>
            <person name="Aggarwal G."/>
            <person name="Berriman M."/>
            <person name="Sisk E."/>
            <person name="Rajandream M.A."/>
            <person name="Adlem E."/>
            <person name="Aert R."/>
            <person name="Anupama A."/>
            <person name="Apostolou Z."/>
            <person name="Attipoe P."/>
            <person name="Bason N."/>
            <person name="Bauser C."/>
            <person name="Beck A."/>
            <person name="Beverley S.M."/>
            <person name="Bianchettin G."/>
            <person name="Borzym K."/>
            <person name="Bothe G."/>
            <person name="Bruschi C.V."/>
            <person name="Collins M."/>
            <person name="Cadag E."/>
            <person name="Ciarloni L."/>
            <person name="Clayton C."/>
            <person name="Coulson R.M."/>
            <person name="Cronin A."/>
            <person name="Cruz A.K."/>
            <person name="Davies R.M."/>
            <person name="De Gaudenzi J."/>
            <person name="Dobson D.E."/>
            <person name="Duesterhoeft A."/>
            <person name="Fazelina G."/>
            <person name="Fosker N."/>
            <person name="Frasch A.C."/>
            <person name="Fraser A."/>
            <person name="Fuchs M."/>
            <person name="Gabel C."/>
            <person name="Goble A."/>
            <person name="Goffeau A."/>
            <person name="Harris D."/>
            <person name="Hertz-Fowler C."/>
            <person name="Hilbert H."/>
            <person name="Horn D."/>
            <person name="Huang Y."/>
            <person name="Klages S."/>
            <person name="Knights A."/>
            <person name="Kube M."/>
            <person name="Larke N."/>
            <person name="Litvin L."/>
            <person name="Lord A."/>
            <person name="Louie T."/>
            <person name="Marra M."/>
            <person name="Masuy D."/>
            <person name="Matthews K."/>
            <person name="Michaeli S."/>
            <person name="Mottram J.C."/>
            <person name="Muller-Auer S."/>
            <person name="Munden H."/>
            <person name="Nelson S."/>
            <person name="Norbertczak H."/>
            <person name="Oliver K."/>
            <person name="O'neil S."/>
            <person name="Pentony M."/>
            <person name="Pohl T.M."/>
            <person name="Price C."/>
            <person name="Purnelle B."/>
            <person name="Quail M.A."/>
            <person name="Rabbinowitsch E."/>
            <person name="Reinhardt R."/>
            <person name="Rieger M."/>
            <person name="Rinta J."/>
            <person name="Robben J."/>
            <person name="Robertson L."/>
            <person name="Ruiz J.C."/>
            <person name="Rutter S."/>
            <person name="Saunders D."/>
            <person name="Schafer M."/>
            <person name="Schein J."/>
            <person name="Schwartz D.C."/>
            <person name="Seeger K."/>
            <person name="Seyler A."/>
            <person name="Sharp S."/>
            <person name="Shin H."/>
            <person name="Sivam D."/>
            <person name="Squares R."/>
            <person name="Squares S."/>
            <person name="Tosato V."/>
            <person name="Vogt C."/>
            <person name="Volckaert G."/>
            <person name="Wambutt R."/>
            <person name="Warren T."/>
            <person name="Wedler H."/>
            <person name="Woodward J."/>
            <person name="Zhou S."/>
            <person name="Zimmermann W."/>
            <person name="Smith D.F."/>
            <person name="Blackwell J.M."/>
            <person name="Stuart K.D."/>
            <person name="Barrell B."/>
            <person name="Myler P.J."/>
        </authorList>
    </citation>
    <scope>NUCLEOTIDE SEQUENCE [LARGE SCALE GENOMIC DNA]</scope>
    <source>
        <strain evidence="12">MHOM/IL/81/Friedlin</strain>
    </source>
</reference>
<dbReference type="VEuPathDB" id="TriTrypDB:LMJLV39_310035300"/>
<evidence type="ECO:0000256" key="8">
    <source>
        <dbReference type="ARBA" id="ARBA00023136"/>
    </source>
</evidence>
<dbReference type="KEGG" id="lma:LMJF_31_2580"/>
<evidence type="ECO:0000256" key="2">
    <source>
        <dbReference type="ARBA" id="ARBA00006498"/>
    </source>
</evidence>
<dbReference type="AlphaFoldDB" id="Q4Q603"/>
<evidence type="ECO:0000256" key="7">
    <source>
        <dbReference type="ARBA" id="ARBA00023128"/>
    </source>
</evidence>
<dbReference type="VEuPathDB" id="TriTrypDB:LMJFC_310041100"/>
<keyword evidence="4" id="KW-0679">Respiratory chain</keyword>
<keyword evidence="9" id="KW-1015">Disulfide bond</keyword>
<reference evidence="11 12" key="2">
    <citation type="journal article" date="2011" name="Genome Res.">
        <title>Chromosome and gene copy number variation allow major structural change between species and strains of Leishmania.</title>
        <authorList>
            <person name="Rogers M.B."/>
            <person name="Hilley J.D."/>
            <person name="Dickens N.J."/>
            <person name="Wilkes J."/>
            <person name="Bates P.A."/>
            <person name="Depledge D.P."/>
            <person name="Harris D."/>
            <person name="Her Y."/>
            <person name="Herzyk P."/>
            <person name="Imamura H."/>
            <person name="Otto T.D."/>
            <person name="Sanders M."/>
            <person name="Seeger K."/>
            <person name="Dujardin J.C."/>
            <person name="Berriman M."/>
            <person name="Smith D.F."/>
            <person name="Hertz-Fowler C."/>
            <person name="Mottram J.C."/>
        </authorList>
    </citation>
    <scope>NUCLEOTIDE SEQUENCE [LARGE SCALE GENOMIC DNA]</scope>
    <source>
        <strain evidence="12">MHOM/IL/81/Friedlin</strain>
    </source>
</reference>
<evidence type="ECO:0000256" key="6">
    <source>
        <dbReference type="ARBA" id="ARBA00022982"/>
    </source>
</evidence>
<keyword evidence="12" id="KW-1185">Reference proteome</keyword>
<dbReference type="InParanoid" id="Q4Q603"/>
<dbReference type="PANTHER" id="PTHR15336">
    <property type="entry name" value="UBIQUINOL-CYTOCHROME C REDUCTASE COMPLEX 7.8 KDA PROTEIN"/>
    <property type="match status" value="1"/>
</dbReference>
<evidence type="ECO:0000259" key="10">
    <source>
        <dbReference type="Pfam" id="PF02320"/>
    </source>
</evidence>
<dbReference type="GeneID" id="5654190"/>
<dbReference type="GO" id="GO:0006122">
    <property type="term" value="P:mitochondrial electron transport, ubiquinol to cytochrome c"/>
    <property type="evidence" value="ECO:0000318"/>
    <property type="project" value="GO_Central"/>
</dbReference>
<evidence type="ECO:0000256" key="9">
    <source>
        <dbReference type="ARBA" id="ARBA00023157"/>
    </source>
</evidence>
<keyword evidence="7" id="KW-0496">Mitochondrion</keyword>
<dbReference type="VEuPathDB" id="TriTrypDB:LmjF.31.2580"/>
<gene>
    <name evidence="11" type="ORF">LMJF_31_2580</name>
</gene>
<dbReference type="EMBL" id="FR796427">
    <property type="protein sequence ID" value="CAJ08461.1"/>
    <property type="molecule type" value="Genomic_DNA"/>
</dbReference>
<evidence type="ECO:0000256" key="3">
    <source>
        <dbReference type="ARBA" id="ARBA00022448"/>
    </source>
</evidence>
<dbReference type="Pfam" id="PF02320">
    <property type="entry name" value="UCR_hinge"/>
    <property type="match status" value="1"/>
</dbReference>
<dbReference type="PANTHER" id="PTHR15336:SF0">
    <property type="entry name" value="CYTOCHROME B-C1 COMPLEX SUBUNIT 6, MITOCHONDRIAL"/>
    <property type="match status" value="1"/>
</dbReference>